<keyword evidence="2" id="KW-1185">Reference proteome</keyword>
<evidence type="ECO:0000313" key="1">
    <source>
        <dbReference type="EMBL" id="GFO27865.1"/>
    </source>
</evidence>
<protein>
    <submittedName>
        <fullName evidence="1">Nudc domain-containing protein 1</fullName>
    </submittedName>
</protein>
<accession>A0AAV4C576</accession>
<sequence>MTPEQLQAVHERLAHLTSEDWNPGPDKGQKPYNTQMLEECDALDGDGVILACIDGETHTVTHKVYCSK</sequence>
<dbReference type="AlphaFoldDB" id="A0AAV4C576"/>
<proteinExistence type="predicted"/>
<evidence type="ECO:0000313" key="2">
    <source>
        <dbReference type="Proteomes" id="UP000735302"/>
    </source>
</evidence>
<organism evidence="1 2">
    <name type="scientific">Plakobranchus ocellatus</name>
    <dbReference type="NCBI Taxonomy" id="259542"/>
    <lineage>
        <taxon>Eukaryota</taxon>
        <taxon>Metazoa</taxon>
        <taxon>Spiralia</taxon>
        <taxon>Lophotrochozoa</taxon>
        <taxon>Mollusca</taxon>
        <taxon>Gastropoda</taxon>
        <taxon>Heterobranchia</taxon>
        <taxon>Euthyneura</taxon>
        <taxon>Panpulmonata</taxon>
        <taxon>Sacoglossa</taxon>
        <taxon>Placobranchoidea</taxon>
        <taxon>Plakobranchidae</taxon>
        <taxon>Plakobranchus</taxon>
    </lineage>
</organism>
<dbReference type="Proteomes" id="UP000735302">
    <property type="component" value="Unassembled WGS sequence"/>
</dbReference>
<gene>
    <name evidence="1" type="ORF">PoB_005437000</name>
</gene>
<dbReference type="EMBL" id="BLXT01005968">
    <property type="protein sequence ID" value="GFO27865.1"/>
    <property type="molecule type" value="Genomic_DNA"/>
</dbReference>
<reference evidence="1 2" key="1">
    <citation type="journal article" date="2021" name="Elife">
        <title>Chloroplast acquisition without the gene transfer in kleptoplastic sea slugs, Plakobranchus ocellatus.</title>
        <authorList>
            <person name="Maeda T."/>
            <person name="Takahashi S."/>
            <person name="Yoshida T."/>
            <person name="Shimamura S."/>
            <person name="Takaki Y."/>
            <person name="Nagai Y."/>
            <person name="Toyoda A."/>
            <person name="Suzuki Y."/>
            <person name="Arimoto A."/>
            <person name="Ishii H."/>
            <person name="Satoh N."/>
            <person name="Nishiyama T."/>
            <person name="Hasebe M."/>
            <person name="Maruyama T."/>
            <person name="Minagawa J."/>
            <person name="Obokata J."/>
            <person name="Shigenobu S."/>
        </authorList>
    </citation>
    <scope>NUCLEOTIDE SEQUENCE [LARGE SCALE GENOMIC DNA]</scope>
</reference>
<comment type="caution">
    <text evidence="1">The sequence shown here is derived from an EMBL/GenBank/DDBJ whole genome shotgun (WGS) entry which is preliminary data.</text>
</comment>
<name>A0AAV4C576_9GAST</name>